<dbReference type="Pfam" id="PF25967">
    <property type="entry name" value="RND-MFP_C"/>
    <property type="match status" value="1"/>
</dbReference>
<dbReference type="SUPFAM" id="SSF111369">
    <property type="entry name" value="HlyD-like secretion proteins"/>
    <property type="match status" value="1"/>
</dbReference>
<dbReference type="PANTHER" id="PTHR30158">
    <property type="entry name" value="ACRA/E-RELATED COMPONENT OF DRUG EFFLUX TRANSPORTER"/>
    <property type="match status" value="1"/>
</dbReference>
<accession>A0ABU9BXW0</accession>
<feature type="domain" description="Multidrug resistance protein MdtA-like alpha-helical hairpin" evidence="4">
    <location>
        <begin position="111"/>
        <end position="180"/>
    </location>
</feature>
<feature type="domain" description="Multidrug resistance protein MdtA-like C-terminal permuted SH3" evidence="7">
    <location>
        <begin position="308"/>
        <end position="370"/>
    </location>
</feature>
<comment type="similarity">
    <text evidence="2">Belongs to the membrane fusion protein (MFP) (TC 8.A.1) family.</text>
</comment>
<evidence type="ECO:0000256" key="2">
    <source>
        <dbReference type="ARBA" id="ARBA00009477"/>
    </source>
</evidence>
<dbReference type="Pfam" id="PF25876">
    <property type="entry name" value="HH_MFP_RND"/>
    <property type="match status" value="1"/>
</dbReference>
<dbReference type="NCBIfam" id="TIGR01730">
    <property type="entry name" value="RND_mfp"/>
    <property type="match status" value="1"/>
</dbReference>
<evidence type="ECO:0000259" key="4">
    <source>
        <dbReference type="Pfam" id="PF25876"/>
    </source>
</evidence>
<evidence type="ECO:0000313" key="8">
    <source>
        <dbReference type="EMBL" id="MEK8033662.1"/>
    </source>
</evidence>
<comment type="subcellular location">
    <subcellularLocation>
        <location evidence="1">Cell envelope</location>
    </subcellularLocation>
</comment>
<dbReference type="Gene3D" id="2.40.420.20">
    <property type="match status" value="1"/>
</dbReference>
<evidence type="ECO:0000259" key="5">
    <source>
        <dbReference type="Pfam" id="PF25917"/>
    </source>
</evidence>
<feature type="domain" description="Multidrug resistance protein MdtA-like beta-barrel" evidence="6">
    <location>
        <begin position="217"/>
        <end position="304"/>
    </location>
</feature>
<evidence type="ECO:0000259" key="6">
    <source>
        <dbReference type="Pfam" id="PF25944"/>
    </source>
</evidence>
<organism evidence="8 9">
    <name type="scientific">Ideonella lacteola</name>
    <dbReference type="NCBI Taxonomy" id="2984193"/>
    <lineage>
        <taxon>Bacteria</taxon>
        <taxon>Pseudomonadati</taxon>
        <taxon>Pseudomonadota</taxon>
        <taxon>Betaproteobacteria</taxon>
        <taxon>Burkholderiales</taxon>
        <taxon>Sphaerotilaceae</taxon>
        <taxon>Ideonella</taxon>
    </lineage>
</organism>
<gene>
    <name evidence="8" type="ORF">AACH06_22800</name>
</gene>
<evidence type="ECO:0000313" key="9">
    <source>
        <dbReference type="Proteomes" id="UP001371218"/>
    </source>
</evidence>
<keyword evidence="3" id="KW-0175">Coiled coil</keyword>
<dbReference type="Gene3D" id="2.40.30.170">
    <property type="match status" value="1"/>
</dbReference>
<dbReference type="RefSeq" id="WP_341428086.1">
    <property type="nucleotide sequence ID" value="NZ_JBBUTG010000019.1"/>
</dbReference>
<dbReference type="PANTHER" id="PTHR30158:SF3">
    <property type="entry name" value="MULTIDRUG EFFLUX PUMP SUBUNIT ACRA-RELATED"/>
    <property type="match status" value="1"/>
</dbReference>
<comment type="caution">
    <text evidence="8">The sequence shown here is derived from an EMBL/GenBank/DDBJ whole genome shotgun (WGS) entry which is preliminary data.</text>
</comment>
<dbReference type="Gene3D" id="2.40.50.100">
    <property type="match status" value="1"/>
</dbReference>
<feature type="coiled-coil region" evidence="3">
    <location>
        <begin position="104"/>
        <end position="138"/>
    </location>
</feature>
<keyword evidence="9" id="KW-1185">Reference proteome</keyword>
<proteinExistence type="inferred from homology"/>
<sequence>MSAFPTFPRSGRVWWVVSVLAVAAALVACGEPPGGASPVPSGPTEVSVMTLQPQRAALTTALPGRVSAVVSAEVRPQITGVVKQRVFVEGSHVKAGELLYQIDSASYRAAVANAEAALAKAEASRDSARLRAQRQRELVQVQAVSRQDAEDAEASWQQAEADVASARAALQTQRINLDYTRITAPVSGRVGRSSVTPGALVTANQATALATIQQLDPIFVDVTQTSADMLALKRSLAAGDLKQGATKVALQLEDGSAYPEAGRLEFSESQVDTTTGSVTLRVRVPNPRGDLLPGMYVRAVIEQGVLEQALLVPQRAVARDASGQAMVSVLGDDGKLNPRPVTLGREMGDQWLLTGGLKAGDRIAVEGQQKAAPGAVVKARPVDATVAQR</sequence>
<name>A0ABU9BXW0_9BURK</name>
<evidence type="ECO:0000256" key="1">
    <source>
        <dbReference type="ARBA" id="ARBA00004196"/>
    </source>
</evidence>
<dbReference type="InterPro" id="IPR006143">
    <property type="entry name" value="RND_pump_MFP"/>
</dbReference>
<dbReference type="Gene3D" id="1.10.287.470">
    <property type="entry name" value="Helix hairpin bin"/>
    <property type="match status" value="1"/>
</dbReference>
<evidence type="ECO:0000259" key="7">
    <source>
        <dbReference type="Pfam" id="PF25967"/>
    </source>
</evidence>
<dbReference type="InterPro" id="IPR058626">
    <property type="entry name" value="MdtA-like_b-barrel"/>
</dbReference>
<evidence type="ECO:0000256" key="3">
    <source>
        <dbReference type="SAM" id="Coils"/>
    </source>
</evidence>
<reference evidence="8 9" key="1">
    <citation type="submission" date="2024-04" db="EMBL/GenBank/DDBJ databases">
        <title>Novel species of the genus Ideonella isolated from streams.</title>
        <authorList>
            <person name="Lu H."/>
        </authorList>
    </citation>
    <scope>NUCLEOTIDE SEQUENCE [LARGE SCALE GENOMIC DNA]</scope>
    <source>
        <strain evidence="8 9">DXS29W</strain>
    </source>
</reference>
<dbReference type="InterPro" id="IPR058627">
    <property type="entry name" value="MdtA-like_C"/>
</dbReference>
<dbReference type="InterPro" id="IPR058624">
    <property type="entry name" value="MdtA-like_HH"/>
</dbReference>
<dbReference type="EMBL" id="JBBUTG010000019">
    <property type="protein sequence ID" value="MEK8033662.1"/>
    <property type="molecule type" value="Genomic_DNA"/>
</dbReference>
<dbReference type="InterPro" id="IPR058625">
    <property type="entry name" value="MdtA-like_BSH"/>
</dbReference>
<protein>
    <submittedName>
        <fullName evidence="8">Efflux RND transporter periplasmic adaptor subunit</fullName>
    </submittedName>
</protein>
<dbReference type="Pfam" id="PF25917">
    <property type="entry name" value="BSH_RND"/>
    <property type="match status" value="1"/>
</dbReference>
<dbReference type="Proteomes" id="UP001371218">
    <property type="component" value="Unassembled WGS sequence"/>
</dbReference>
<feature type="domain" description="Multidrug resistance protein MdtA-like barrel-sandwich hybrid" evidence="5">
    <location>
        <begin position="72"/>
        <end position="213"/>
    </location>
</feature>
<dbReference type="Pfam" id="PF25944">
    <property type="entry name" value="Beta-barrel_RND"/>
    <property type="match status" value="1"/>
</dbReference>